<keyword evidence="3" id="KW-1185">Reference proteome</keyword>
<dbReference type="InterPro" id="IPR017893">
    <property type="entry name" value="DBB_domain"/>
</dbReference>
<dbReference type="InterPro" id="IPR052446">
    <property type="entry name" value="B-cell_PI3K-Signaling_Adptrs"/>
</dbReference>
<comment type="caution">
    <text evidence="2">The sequence shown here is derived from an EMBL/GenBank/DDBJ whole genome shotgun (WGS) entry which is preliminary data.</text>
</comment>
<sequence length="212" mass="23245">MPEGPVPVVGCCAPTHPPTSATAAFNYTGIYDADSGCGSVSDTDAESDKEQLPSPPITEKLLTVQPDRIRCGVKTQIYLIFKCKLDSRIKNEVHFTPLNGRSTCLPATLQNEYMLSVDAPDLPSGLVFLKVYSGTLVMCEAKISYFTDMEEISNLLDNASNPVEFMCQAFKIMPYDRDLLDKTLTESLKNNIPASGLHLFGINQIEEENVDA</sequence>
<dbReference type="SMART" id="SM01282">
    <property type="entry name" value="DBB"/>
    <property type="match status" value="1"/>
</dbReference>
<feature type="domain" description="DBB" evidence="1">
    <location>
        <begin position="64"/>
        <end position="200"/>
    </location>
</feature>
<dbReference type="EMBL" id="CAUEEQ010019758">
    <property type="protein sequence ID" value="CAJ0942164.1"/>
    <property type="molecule type" value="Genomic_DNA"/>
</dbReference>
<reference evidence="2" key="1">
    <citation type="submission" date="2023-07" db="EMBL/GenBank/DDBJ databases">
        <authorList>
            <person name="Stuckert A."/>
        </authorList>
    </citation>
    <scope>NUCLEOTIDE SEQUENCE</scope>
</reference>
<accession>A0ABN9LJK6</accession>
<organism evidence="2 3">
    <name type="scientific">Ranitomeya imitator</name>
    <name type="common">mimic poison frog</name>
    <dbReference type="NCBI Taxonomy" id="111125"/>
    <lineage>
        <taxon>Eukaryota</taxon>
        <taxon>Metazoa</taxon>
        <taxon>Chordata</taxon>
        <taxon>Craniata</taxon>
        <taxon>Vertebrata</taxon>
        <taxon>Euteleostomi</taxon>
        <taxon>Amphibia</taxon>
        <taxon>Batrachia</taxon>
        <taxon>Anura</taxon>
        <taxon>Neobatrachia</taxon>
        <taxon>Hyloidea</taxon>
        <taxon>Dendrobatidae</taxon>
        <taxon>Dendrobatinae</taxon>
        <taxon>Ranitomeya</taxon>
    </lineage>
</organism>
<feature type="non-terminal residue" evidence="2">
    <location>
        <position position="212"/>
    </location>
</feature>
<evidence type="ECO:0000313" key="2">
    <source>
        <dbReference type="EMBL" id="CAJ0942164.1"/>
    </source>
</evidence>
<evidence type="ECO:0000259" key="1">
    <source>
        <dbReference type="PROSITE" id="PS51376"/>
    </source>
</evidence>
<dbReference type="PANTHER" id="PTHR16267:SF12">
    <property type="entry name" value="PHOSPHOINOSITIDE 3-KINASE ADAPTER PROTEIN 1"/>
    <property type="match status" value="1"/>
</dbReference>
<evidence type="ECO:0000313" key="3">
    <source>
        <dbReference type="Proteomes" id="UP001176940"/>
    </source>
</evidence>
<gene>
    <name evidence="2" type="ORF">RIMI_LOCUS9499294</name>
</gene>
<dbReference type="Proteomes" id="UP001176940">
    <property type="component" value="Unassembled WGS sequence"/>
</dbReference>
<dbReference type="PANTHER" id="PTHR16267">
    <property type="entry name" value="BANK1/PIK3AP1 FAMILY MEMBER"/>
    <property type="match status" value="1"/>
</dbReference>
<protein>
    <recommendedName>
        <fullName evidence="1">DBB domain-containing protein</fullName>
    </recommendedName>
</protein>
<name>A0ABN9LJK6_9NEOB</name>
<proteinExistence type="predicted"/>
<dbReference type="PROSITE" id="PS51376">
    <property type="entry name" value="DBB"/>
    <property type="match status" value="1"/>
</dbReference>
<dbReference type="Pfam" id="PF14545">
    <property type="entry name" value="DBB"/>
    <property type="match status" value="1"/>
</dbReference>